<evidence type="ECO:0000313" key="1">
    <source>
        <dbReference type="EMBL" id="AUG56756.1"/>
    </source>
</evidence>
<dbReference type="Proteomes" id="UP000233534">
    <property type="component" value="Chromosome"/>
</dbReference>
<name>A0A2K9E5L3_9FIRM</name>
<reference evidence="1 2" key="1">
    <citation type="submission" date="2017-12" db="EMBL/GenBank/DDBJ databases">
        <title>Complete genome sequence of Herbivorax saccincola GGR1, a novel Cellulosome-producing hydrolytic bacterium in a thermophilic biogas plant, established by Illumina and Nanopore MinION sequencing.</title>
        <authorList>
            <person name="Pechtl A."/>
            <person name="Ruckert C."/>
            <person name="Koeck D.E."/>
            <person name="Maus I."/>
            <person name="Winkler A."/>
            <person name="Kalinowski J."/>
            <person name="Puhler A."/>
            <person name="Schwarz W.W."/>
            <person name="Zverlov V.V."/>
            <person name="Schluter A."/>
            <person name="Liebl W."/>
        </authorList>
    </citation>
    <scope>NUCLEOTIDE SEQUENCE [LARGE SCALE GENOMIC DNA]</scope>
    <source>
        <strain evidence="2">SR1</strain>
    </source>
</reference>
<dbReference type="KEGG" id="hsc:HVS_04070"/>
<organism evidence="1 2">
    <name type="scientific">Acetivibrio saccincola</name>
    <dbReference type="NCBI Taxonomy" id="1677857"/>
    <lineage>
        <taxon>Bacteria</taxon>
        <taxon>Bacillati</taxon>
        <taxon>Bacillota</taxon>
        <taxon>Clostridia</taxon>
        <taxon>Eubacteriales</taxon>
        <taxon>Oscillospiraceae</taxon>
        <taxon>Acetivibrio</taxon>
    </lineage>
</organism>
<sequence>MNEKIKELKMCYKKLFGEGIYSKCYIEVTDRDEIVLSANKEGLLLLVEEIITLCENEQLGSHYHLDGAGMANKCDKPLVIQLIKAPWQND</sequence>
<protein>
    <submittedName>
        <fullName evidence="1">Uncharacterized protein</fullName>
    </submittedName>
</protein>
<accession>A0A2K9E5L3</accession>
<dbReference type="InterPro" id="IPR029083">
    <property type="entry name" value="Imm32"/>
</dbReference>
<dbReference type="Pfam" id="PF15566">
    <property type="entry name" value="Imm32"/>
    <property type="match status" value="1"/>
</dbReference>
<evidence type="ECO:0000313" key="2">
    <source>
        <dbReference type="Proteomes" id="UP000233534"/>
    </source>
</evidence>
<dbReference type="RefSeq" id="WP_101299476.1">
    <property type="nucleotide sequence ID" value="NZ_CP025197.1"/>
</dbReference>
<proteinExistence type="predicted"/>
<keyword evidence="2" id="KW-1185">Reference proteome</keyword>
<dbReference type="EMBL" id="CP025197">
    <property type="protein sequence ID" value="AUG56756.1"/>
    <property type="molecule type" value="Genomic_DNA"/>
</dbReference>
<dbReference type="AlphaFoldDB" id="A0A2K9E5L3"/>
<gene>
    <name evidence="1" type="ORF">HVS_04070</name>
</gene>